<dbReference type="EMBL" id="AHJG01000068">
    <property type="protein sequence ID" value="EPA06336.1"/>
    <property type="molecule type" value="Genomic_DNA"/>
</dbReference>
<organism evidence="1 2">
    <name type="scientific">Candidatus Nitrosarchaeum limnium BG20</name>
    <dbReference type="NCBI Taxonomy" id="859192"/>
    <lineage>
        <taxon>Archaea</taxon>
        <taxon>Nitrososphaerota</taxon>
        <taxon>Nitrososphaeria</taxon>
        <taxon>Nitrosopumilales</taxon>
        <taxon>Nitrosopumilaceae</taxon>
        <taxon>Nitrosarchaeum</taxon>
    </lineage>
</organism>
<sequence>MGLGIGLSYKKIPLKIFSSKNISTKEKKVQKESTENDSIENMVESYNESDKTITSDGTIGNSEIEAMLAKTNSEKPTEETSDIESLLAGAEYNTSDTSNDQNLDTHLMILEKIEPLENTMNTFKMDFDQFKQDLTMVKEEVDALSSSFESTMTEIKCITTDFNNPLNFMTNDTIKNNIQTINIDQLKQQSIKEPTPVIEPIKEPTPVIEPIKEPTPV</sequence>
<reference evidence="1 2" key="1">
    <citation type="journal article" date="2012" name="J. Bacteriol.">
        <title>Genome Sequence of "Candidatus Nitrosoarchaeum limnia" BG20, a Low-Salinity Ammonia-Oxidizing Archaeon from the San Francisco Bay Estuary.</title>
        <authorList>
            <person name="Mosier A.C."/>
            <person name="Allen E.E."/>
            <person name="Kim M."/>
            <person name="Ferriera S."/>
            <person name="Francis C.A."/>
        </authorList>
    </citation>
    <scope>NUCLEOTIDE SEQUENCE [LARGE SCALE GENOMIC DNA]</scope>
    <source>
        <strain evidence="1 2">BG20</strain>
    </source>
</reference>
<proteinExistence type="predicted"/>
<protein>
    <submittedName>
        <fullName evidence="1">Uncharacterized protein</fullName>
    </submittedName>
</protein>
<dbReference type="Proteomes" id="UP000014065">
    <property type="component" value="Unassembled WGS sequence"/>
</dbReference>
<gene>
    <name evidence="1" type="ORF">BG20_I1239</name>
</gene>
<evidence type="ECO:0000313" key="2">
    <source>
        <dbReference type="Proteomes" id="UP000014065"/>
    </source>
</evidence>
<accession>S2EAA0</accession>
<comment type="caution">
    <text evidence="1">The sequence shown here is derived from an EMBL/GenBank/DDBJ whole genome shotgun (WGS) entry which is preliminary data.</text>
</comment>
<keyword evidence="2" id="KW-1185">Reference proteome</keyword>
<evidence type="ECO:0000313" key="1">
    <source>
        <dbReference type="EMBL" id="EPA06336.1"/>
    </source>
</evidence>
<name>S2EAA0_9ARCH</name>
<feature type="non-terminal residue" evidence="1">
    <location>
        <position position="217"/>
    </location>
</feature>
<dbReference type="AlphaFoldDB" id="S2EAA0"/>